<reference evidence="2" key="1">
    <citation type="journal article" date="2019" name="Environ. Microbiol.">
        <title>Fungal ecological strategies reflected in gene transcription - a case study of two litter decomposers.</title>
        <authorList>
            <person name="Barbi F."/>
            <person name="Kohler A."/>
            <person name="Barry K."/>
            <person name="Baskaran P."/>
            <person name="Daum C."/>
            <person name="Fauchery L."/>
            <person name="Ihrmark K."/>
            <person name="Kuo A."/>
            <person name="LaButti K."/>
            <person name="Lipzen A."/>
            <person name="Morin E."/>
            <person name="Grigoriev I.V."/>
            <person name="Henrissat B."/>
            <person name="Lindahl B."/>
            <person name="Martin F."/>
        </authorList>
    </citation>
    <scope>NUCLEOTIDE SEQUENCE</scope>
    <source>
        <strain evidence="2">JB14</strain>
    </source>
</reference>
<keyword evidence="1" id="KW-0472">Membrane</keyword>
<gene>
    <name evidence="2" type="ORF">BT96DRAFT_115363</name>
</gene>
<sequence length="205" mass="23452">MGQNVSYAPVERQPAERKRLFLLMNDWISQEIQYTPVRTDSVRLSELHSCHGSINTVLAGEYLVEARNGMRTALDLNPYNAVAWESLPILTETVDNINGLDLLILPGDQERDFDPANLVVCRRIAEDCWYARIWVAVAYGLFSMPQHLLRLLCDGLGTTLRYFSVLLLIFFNVFQALAIMAIMERLERVEMNLAKSDAEYCKLIH</sequence>
<dbReference type="Proteomes" id="UP000799118">
    <property type="component" value="Unassembled WGS sequence"/>
</dbReference>
<protein>
    <submittedName>
        <fullName evidence="2">Uncharacterized protein</fullName>
    </submittedName>
</protein>
<evidence type="ECO:0000313" key="3">
    <source>
        <dbReference type="Proteomes" id="UP000799118"/>
    </source>
</evidence>
<dbReference type="EMBL" id="ML769515">
    <property type="protein sequence ID" value="KAE9396359.1"/>
    <property type="molecule type" value="Genomic_DNA"/>
</dbReference>
<organism evidence="2 3">
    <name type="scientific">Gymnopus androsaceus JB14</name>
    <dbReference type="NCBI Taxonomy" id="1447944"/>
    <lineage>
        <taxon>Eukaryota</taxon>
        <taxon>Fungi</taxon>
        <taxon>Dikarya</taxon>
        <taxon>Basidiomycota</taxon>
        <taxon>Agaricomycotina</taxon>
        <taxon>Agaricomycetes</taxon>
        <taxon>Agaricomycetidae</taxon>
        <taxon>Agaricales</taxon>
        <taxon>Marasmiineae</taxon>
        <taxon>Omphalotaceae</taxon>
        <taxon>Gymnopus</taxon>
    </lineage>
</organism>
<feature type="transmembrane region" description="Helical" evidence="1">
    <location>
        <begin position="129"/>
        <end position="148"/>
    </location>
</feature>
<keyword evidence="1" id="KW-0812">Transmembrane</keyword>
<dbReference type="OrthoDB" id="10325148at2759"/>
<feature type="transmembrane region" description="Helical" evidence="1">
    <location>
        <begin position="160"/>
        <end position="183"/>
    </location>
</feature>
<dbReference type="AlphaFoldDB" id="A0A6A4HDC6"/>
<accession>A0A6A4HDC6</accession>
<proteinExistence type="predicted"/>
<keyword evidence="1" id="KW-1133">Transmembrane helix</keyword>
<evidence type="ECO:0000313" key="2">
    <source>
        <dbReference type="EMBL" id="KAE9396359.1"/>
    </source>
</evidence>
<evidence type="ECO:0000256" key="1">
    <source>
        <dbReference type="SAM" id="Phobius"/>
    </source>
</evidence>
<keyword evidence="3" id="KW-1185">Reference proteome</keyword>
<name>A0A6A4HDC6_9AGAR</name>